<dbReference type="Pfam" id="PF03702">
    <property type="entry name" value="AnmK"/>
    <property type="match status" value="1"/>
</dbReference>
<evidence type="ECO:0000256" key="1">
    <source>
        <dbReference type="ARBA" id="ARBA00023277"/>
    </source>
</evidence>
<keyword evidence="2" id="KW-0067">ATP-binding</keyword>
<dbReference type="PANTHER" id="PTHR30605">
    <property type="entry name" value="ANHYDRO-N-ACETYLMURAMIC ACID KINASE"/>
    <property type="match status" value="1"/>
</dbReference>
<dbReference type="Proteomes" id="UP000678276">
    <property type="component" value="Unassembled WGS sequence"/>
</dbReference>
<keyword evidence="2" id="KW-0547">Nucleotide-binding</keyword>
<keyword evidence="2 3" id="KW-0808">Transferase</keyword>
<reference evidence="3 4" key="1">
    <citation type="submission" date="2021-04" db="EMBL/GenBank/DDBJ databases">
        <title>Whole genome sequence of Jiella sp. KSK16Y-1.</title>
        <authorList>
            <person name="Tuo L."/>
        </authorList>
    </citation>
    <scope>NUCLEOTIDE SEQUENCE [LARGE SCALE GENOMIC DNA]</scope>
    <source>
        <strain evidence="3 4">KSK16Y-1</strain>
    </source>
</reference>
<organism evidence="3 4">
    <name type="scientific">Jiella mangrovi</name>
    <dbReference type="NCBI Taxonomy" id="2821407"/>
    <lineage>
        <taxon>Bacteria</taxon>
        <taxon>Pseudomonadati</taxon>
        <taxon>Pseudomonadota</taxon>
        <taxon>Alphaproteobacteria</taxon>
        <taxon>Hyphomicrobiales</taxon>
        <taxon>Aurantimonadaceae</taxon>
        <taxon>Jiella</taxon>
    </lineage>
</organism>
<dbReference type="SUPFAM" id="SSF53067">
    <property type="entry name" value="Actin-like ATPase domain"/>
    <property type="match status" value="1"/>
</dbReference>
<dbReference type="EC" id="2.7.1.170" evidence="2"/>
<comment type="catalytic activity">
    <reaction evidence="2">
        <text>1,6-anhydro-N-acetyl-beta-muramate + ATP + H2O = N-acetyl-D-muramate 6-phosphate + ADP + H(+)</text>
        <dbReference type="Rhea" id="RHEA:24952"/>
        <dbReference type="ChEBI" id="CHEBI:15377"/>
        <dbReference type="ChEBI" id="CHEBI:15378"/>
        <dbReference type="ChEBI" id="CHEBI:30616"/>
        <dbReference type="ChEBI" id="CHEBI:58690"/>
        <dbReference type="ChEBI" id="CHEBI:58722"/>
        <dbReference type="ChEBI" id="CHEBI:456216"/>
        <dbReference type="EC" id="2.7.1.170"/>
    </reaction>
</comment>
<dbReference type="InterPro" id="IPR043129">
    <property type="entry name" value="ATPase_NBD"/>
</dbReference>
<comment type="pathway">
    <text evidence="2">Cell wall biogenesis; peptidoglycan recycling.</text>
</comment>
<comment type="caution">
    <text evidence="2">Lacks conserved residue(s) required for the propagation of feature annotation.</text>
</comment>
<evidence type="ECO:0000256" key="2">
    <source>
        <dbReference type="HAMAP-Rule" id="MF_01270"/>
    </source>
</evidence>
<dbReference type="InterPro" id="IPR005338">
    <property type="entry name" value="Anhydro_N_Ac-Mur_kinase"/>
</dbReference>
<dbReference type="EMBL" id="JAGJCF010000004">
    <property type="protein sequence ID" value="MBP0615707.1"/>
    <property type="molecule type" value="Genomic_DNA"/>
</dbReference>
<dbReference type="Gene3D" id="3.30.420.40">
    <property type="match status" value="2"/>
</dbReference>
<dbReference type="RefSeq" id="WP_209594109.1">
    <property type="nucleotide sequence ID" value="NZ_JAGJCF010000004.1"/>
</dbReference>
<comment type="caution">
    <text evidence="3">The sequence shown here is derived from an EMBL/GenBank/DDBJ whole genome shotgun (WGS) entry which is preliminary data.</text>
</comment>
<name>A0ABS4BG15_9HYPH</name>
<sequence length="371" mass="38971">MQSGWAIGLMTGTVLDGHIDVAAIRTDGETISQFGPYELVPYDGAVTPLIETAVADALQWQFSGREPDSFAIAEAQLTRAQAEAVAGFLNRHGLPRAEIAAVGFHGQTVLHRPPHGSTTGRTRQLGDGAMMAKLLGLTVVHDFRSADVAAGGQGAPLSAIYHRAMLERLGAGGETAVLNLGGVANLTVVDGEALIAFDTGPANAPMNDWVKAHKAGDMDINGRLAFAGMVDEKRLAGLLEHPWLTAPYPKSLDRFSFRMGMAEGLSLEDGAATLTAFSAAAVGKALDLLAIRPERLIVCGGGRRNPALMAAIAARAKVATVDADRCGLRGDAVEAECFAHLAMRRIRDLPISFPLTTGVPRPMTGGIVNRP</sequence>
<dbReference type="PANTHER" id="PTHR30605:SF0">
    <property type="entry name" value="ANHYDRO-N-ACETYLMURAMIC ACID KINASE"/>
    <property type="match status" value="1"/>
</dbReference>
<keyword evidence="1 2" id="KW-0119">Carbohydrate metabolism</keyword>
<comment type="function">
    <text evidence="2">Catalyzes the specific phosphorylation of 1,6-anhydro-N-acetylmuramic acid (anhMurNAc) with the simultaneous cleavage of the 1,6-anhydro ring, generating MurNAc-6-P. Is required for the utilization of anhMurNAc either imported from the medium or derived from its own cell wall murein, and thus plays a role in cell wall recycling.</text>
</comment>
<accession>A0ABS4BG15</accession>
<comment type="pathway">
    <text evidence="2">Amino-sugar metabolism; 1,6-anhydro-N-acetylmuramate degradation.</text>
</comment>
<evidence type="ECO:0000313" key="4">
    <source>
        <dbReference type="Proteomes" id="UP000678276"/>
    </source>
</evidence>
<keyword evidence="4" id="KW-1185">Reference proteome</keyword>
<keyword evidence="2 3" id="KW-0418">Kinase</keyword>
<proteinExistence type="inferred from homology"/>
<dbReference type="NCBIfam" id="NF007141">
    <property type="entry name" value="PRK09585.1-5"/>
    <property type="match status" value="1"/>
</dbReference>
<dbReference type="GO" id="GO:0016301">
    <property type="term" value="F:kinase activity"/>
    <property type="evidence" value="ECO:0007669"/>
    <property type="project" value="UniProtKB-KW"/>
</dbReference>
<evidence type="ECO:0000313" key="3">
    <source>
        <dbReference type="EMBL" id="MBP0615707.1"/>
    </source>
</evidence>
<gene>
    <name evidence="2" type="primary">anmK</name>
    <name evidence="3" type="ORF">J6595_08960</name>
</gene>
<comment type="similarity">
    <text evidence="2">Belongs to the anhydro-N-acetylmuramic acid kinase family.</text>
</comment>
<dbReference type="HAMAP" id="MF_01270">
    <property type="entry name" value="AnhMurNAc_kinase"/>
    <property type="match status" value="1"/>
</dbReference>
<protein>
    <recommendedName>
        <fullName evidence="2">Anhydro-N-acetylmuramic acid kinase</fullName>
        <ecNumber evidence="2">2.7.1.170</ecNumber>
    </recommendedName>
    <alternativeName>
        <fullName evidence="2">AnhMurNAc kinase</fullName>
    </alternativeName>
</protein>